<name>A0ABN8DXS9_9VIBR</name>
<feature type="signal peptide" evidence="1">
    <location>
        <begin position="1"/>
        <end position="19"/>
    </location>
</feature>
<keyword evidence="1" id="KW-0732">Signal</keyword>
<gene>
    <name evidence="2" type="ORF">VMF7928_00354</name>
</gene>
<comment type="caution">
    <text evidence="2">The sequence shown here is derived from an EMBL/GenBank/DDBJ whole genome shotgun (WGS) entry which is preliminary data.</text>
</comment>
<protein>
    <recommendedName>
        <fullName evidence="4">Outer membrane protein beta-barrel domain-containing protein</fullName>
    </recommendedName>
</protein>
<evidence type="ECO:0000313" key="2">
    <source>
        <dbReference type="EMBL" id="CAH0536342.1"/>
    </source>
</evidence>
<feature type="chain" id="PRO_5047280385" description="Outer membrane protein beta-barrel domain-containing protein" evidence="1">
    <location>
        <begin position="20"/>
        <end position="186"/>
    </location>
</feature>
<dbReference type="EMBL" id="CAKLDM010000001">
    <property type="protein sequence ID" value="CAH0536342.1"/>
    <property type="molecule type" value="Genomic_DNA"/>
</dbReference>
<dbReference type="Proteomes" id="UP000838748">
    <property type="component" value="Unassembled WGS sequence"/>
</dbReference>
<organism evidence="2 3">
    <name type="scientific">Vibrio marisflavi CECT 7928</name>
    <dbReference type="NCBI Taxonomy" id="634439"/>
    <lineage>
        <taxon>Bacteria</taxon>
        <taxon>Pseudomonadati</taxon>
        <taxon>Pseudomonadota</taxon>
        <taxon>Gammaproteobacteria</taxon>
        <taxon>Vibrionales</taxon>
        <taxon>Vibrionaceae</taxon>
        <taxon>Vibrio</taxon>
    </lineage>
</organism>
<evidence type="ECO:0000313" key="3">
    <source>
        <dbReference type="Proteomes" id="UP000838748"/>
    </source>
</evidence>
<reference evidence="2" key="1">
    <citation type="submission" date="2021-11" db="EMBL/GenBank/DDBJ databases">
        <authorList>
            <person name="Rodrigo-Torres L."/>
            <person name="Arahal R. D."/>
            <person name="Lucena T."/>
        </authorList>
    </citation>
    <scope>NUCLEOTIDE SEQUENCE</scope>
    <source>
        <strain evidence="2">CECT 7928</strain>
    </source>
</reference>
<evidence type="ECO:0008006" key="4">
    <source>
        <dbReference type="Google" id="ProtNLM"/>
    </source>
</evidence>
<evidence type="ECO:0000256" key="1">
    <source>
        <dbReference type="SAM" id="SignalP"/>
    </source>
</evidence>
<keyword evidence="3" id="KW-1185">Reference proteome</keyword>
<accession>A0ABN8DXS9</accession>
<sequence>MYKIGLLSLLFWLPVQSFAYCSNSTSSVDTSHNKSNISTGLDSSPLCVSNLDTTLLQTSYSAKLPEFNFAETNTTSKGSYWSDWGLKYHSEPFISDQYSFGHLGFGIWDPNSSNGENLGTTYKTTTFNGQNNIDIASDPEAWVMNHGVQLSLGFGNKLAGQPRVRFDYLWHENSDDNVSMQVEFPF</sequence>
<dbReference type="RefSeq" id="WP_237359773.1">
    <property type="nucleotide sequence ID" value="NZ_CAKLDM010000001.1"/>
</dbReference>
<proteinExistence type="predicted"/>